<keyword evidence="3 5" id="KW-0863">Zinc-finger</keyword>
<feature type="domain" description="C3H1-type" evidence="7">
    <location>
        <begin position="99"/>
        <end position="126"/>
    </location>
</feature>
<evidence type="ECO:0000256" key="2">
    <source>
        <dbReference type="ARBA" id="ARBA00022737"/>
    </source>
</evidence>
<feature type="domain" description="C3H1-type" evidence="7">
    <location>
        <begin position="301"/>
        <end position="328"/>
    </location>
</feature>
<evidence type="ECO:0000256" key="1">
    <source>
        <dbReference type="ARBA" id="ARBA00022723"/>
    </source>
</evidence>
<keyword evidence="2" id="KW-0677">Repeat</keyword>
<evidence type="ECO:0000256" key="6">
    <source>
        <dbReference type="SAM" id="MobiDB-lite"/>
    </source>
</evidence>
<dbReference type="SUPFAM" id="SSF90229">
    <property type="entry name" value="CCCH zinc finger"/>
    <property type="match status" value="2"/>
</dbReference>
<feature type="compositionally biased region" description="Polar residues" evidence="6">
    <location>
        <begin position="352"/>
        <end position="363"/>
    </location>
</feature>
<dbReference type="InterPro" id="IPR000571">
    <property type="entry name" value="Znf_CCCH"/>
</dbReference>
<evidence type="ECO:0000256" key="4">
    <source>
        <dbReference type="ARBA" id="ARBA00022833"/>
    </source>
</evidence>
<dbReference type="GO" id="GO:0008270">
    <property type="term" value="F:zinc ion binding"/>
    <property type="evidence" value="ECO:0007669"/>
    <property type="project" value="UniProtKB-KW"/>
</dbReference>
<feature type="region of interest" description="Disordered" evidence="6">
    <location>
        <begin position="328"/>
        <end position="363"/>
    </location>
</feature>
<evidence type="ECO:0000313" key="8">
    <source>
        <dbReference type="EMBL" id="CAD9128395.1"/>
    </source>
</evidence>
<feature type="zinc finger region" description="C3H1-type" evidence="5">
    <location>
        <begin position="301"/>
        <end position="328"/>
    </location>
</feature>
<dbReference type="Pfam" id="PF18345">
    <property type="entry name" value="zf_CCCH_4"/>
    <property type="match status" value="2"/>
</dbReference>
<feature type="zinc finger region" description="C3H1-type" evidence="5">
    <location>
        <begin position="99"/>
        <end position="126"/>
    </location>
</feature>
<sequence>MSNQCECAVHGKMRSLQSLVPDDGGGMRCAPGSECKIGGDRSACGPYGGAGGVGNVMCSVHCKLRSSESLVNDGWGNMRCAPGKECKVSSDKLSASGGTVKRSLCKFWQEGRCTQGDSCTYAHGEHELGTSASAGAASGAAAKGDSWKGGGRSWKSLMPGDYGKGGGWKGGMDPGYGMDAMWKGGGSWKGGMDDGWGDGWGFGDMAAMWKGMGPWGKGMGKMNPAMMMMGKGMGMMGWGGMGGGMCDWAGGSSSSLDDKPFCSIHKKQRSANCLEDNGDGTFRCRDGMQCKVNSTKEFGTGVKRTLCKFYESGTCTKGDRCTYAHSESEIGEPIPGDGGEMDSAPAYEGSRWSGSRQQRYSPY</sequence>
<dbReference type="Gene3D" id="4.10.1000.10">
    <property type="entry name" value="Zinc finger, CCCH-type"/>
    <property type="match status" value="2"/>
</dbReference>
<dbReference type="GO" id="GO:0003729">
    <property type="term" value="F:mRNA binding"/>
    <property type="evidence" value="ECO:0007669"/>
    <property type="project" value="InterPro"/>
</dbReference>
<proteinExistence type="predicted"/>
<reference evidence="8" key="1">
    <citation type="submission" date="2021-01" db="EMBL/GenBank/DDBJ databases">
        <authorList>
            <person name="Corre E."/>
            <person name="Pelletier E."/>
            <person name="Niang G."/>
            <person name="Scheremetjew M."/>
            <person name="Finn R."/>
            <person name="Kale V."/>
            <person name="Holt S."/>
            <person name="Cochrane G."/>
            <person name="Meng A."/>
            <person name="Brown T."/>
            <person name="Cohen L."/>
        </authorList>
    </citation>
    <scope>NUCLEOTIDE SEQUENCE</scope>
    <source>
        <strain evidence="8">OF101</strain>
    </source>
</reference>
<gene>
    <name evidence="8" type="ORF">ACAT0790_LOCUS20902</name>
</gene>
<keyword evidence="4 5" id="KW-0862">Zinc</keyword>
<dbReference type="InterPro" id="IPR045877">
    <property type="entry name" value="ZFP36-like"/>
</dbReference>
<evidence type="ECO:0000259" key="7">
    <source>
        <dbReference type="PROSITE" id="PS50103"/>
    </source>
</evidence>
<dbReference type="AlphaFoldDB" id="A0A7S1QC49"/>
<dbReference type="SMART" id="SM00356">
    <property type="entry name" value="ZnF_C3H1"/>
    <property type="match status" value="2"/>
</dbReference>
<dbReference type="EMBL" id="HBGE01034456">
    <property type="protein sequence ID" value="CAD9128395.1"/>
    <property type="molecule type" value="Transcribed_RNA"/>
</dbReference>
<dbReference type="PROSITE" id="PS50103">
    <property type="entry name" value="ZF_C3H1"/>
    <property type="match status" value="2"/>
</dbReference>
<name>A0A7S1QC49_ALECA</name>
<protein>
    <recommendedName>
        <fullName evidence="7">C3H1-type domain-containing protein</fullName>
    </recommendedName>
</protein>
<dbReference type="InterPro" id="IPR036855">
    <property type="entry name" value="Znf_CCCH_sf"/>
</dbReference>
<dbReference type="PANTHER" id="PTHR12547">
    <property type="entry name" value="CCCH ZINC FINGER/TIS11-RELATED"/>
    <property type="match status" value="1"/>
</dbReference>
<evidence type="ECO:0000256" key="5">
    <source>
        <dbReference type="PROSITE-ProRule" id="PRU00723"/>
    </source>
</evidence>
<evidence type="ECO:0000256" key="3">
    <source>
        <dbReference type="ARBA" id="ARBA00022771"/>
    </source>
</evidence>
<keyword evidence="1 5" id="KW-0479">Metal-binding</keyword>
<accession>A0A7S1QC49</accession>
<organism evidence="8">
    <name type="scientific">Alexandrium catenella</name>
    <name type="common">Red tide dinoflagellate</name>
    <name type="synonym">Gonyaulax catenella</name>
    <dbReference type="NCBI Taxonomy" id="2925"/>
    <lineage>
        <taxon>Eukaryota</taxon>
        <taxon>Sar</taxon>
        <taxon>Alveolata</taxon>
        <taxon>Dinophyceae</taxon>
        <taxon>Gonyaulacales</taxon>
        <taxon>Pyrocystaceae</taxon>
        <taxon>Alexandrium</taxon>
    </lineage>
</organism>